<keyword evidence="1" id="KW-0812">Transmembrane</keyword>
<evidence type="ECO:0000313" key="2">
    <source>
        <dbReference type="EMBL" id="SUZ81922.1"/>
    </source>
</evidence>
<accession>A0A381QRA7</accession>
<protein>
    <submittedName>
        <fullName evidence="2">Uncharacterized protein</fullName>
    </submittedName>
</protein>
<name>A0A381QRA7_9ZZZZ</name>
<organism evidence="2">
    <name type="scientific">marine metagenome</name>
    <dbReference type="NCBI Taxonomy" id="408172"/>
    <lineage>
        <taxon>unclassified sequences</taxon>
        <taxon>metagenomes</taxon>
        <taxon>ecological metagenomes</taxon>
    </lineage>
</organism>
<proteinExistence type="predicted"/>
<sequence length="109" mass="11302">MNLEKYLTALMLLVALIAAFAEVPYSSLALLVLGLGSGFVNSIDDIMERTAYLLVAIAAPAVSDNLDLIPAVGTYLNSIIDGIAIAAAGIWIASFSTALVSRVMPDSAS</sequence>
<reference evidence="2" key="1">
    <citation type="submission" date="2018-05" db="EMBL/GenBank/DDBJ databases">
        <authorList>
            <person name="Lanie J.A."/>
            <person name="Ng W.-L."/>
            <person name="Kazmierczak K.M."/>
            <person name="Andrzejewski T.M."/>
            <person name="Davidsen T.M."/>
            <person name="Wayne K.J."/>
            <person name="Tettelin H."/>
            <person name="Glass J.I."/>
            <person name="Rusch D."/>
            <person name="Podicherti R."/>
            <person name="Tsui H.-C.T."/>
            <person name="Winkler M.E."/>
        </authorList>
    </citation>
    <scope>NUCLEOTIDE SEQUENCE</scope>
</reference>
<dbReference type="AlphaFoldDB" id="A0A381QRA7"/>
<keyword evidence="1" id="KW-1133">Transmembrane helix</keyword>
<gene>
    <name evidence="2" type="ORF">METZ01_LOCUS34776</name>
</gene>
<dbReference type="EMBL" id="UINC01001483">
    <property type="protein sequence ID" value="SUZ81922.1"/>
    <property type="molecule type" value="Genomic_DNA"/>
</dbReference>
<evidence type="ECO:0000256" key="1">
    <source>
        <dbReference type="SAM" id="Phobius"/>
    </source>
</evidence>
<keyword evidence="1" id="KW-0472">Membrane</keyword>
<feature type="transmembrane region" description="Helical" evidence="1">
    <location>
        <begin position="75"/>
        <end position="100"/>
    </location>
</feature>